<feature type="compositionally biased region" description="Low complexity" evidence="1">
    <location>
        <begin position="235"/>
        <end position="258"/>
    </location>
</feature>
<name>A0ABS9QUH9_9GAMM</name>
<evidence type="ECO:0000313" key="3">
    <source>
        <dbReference type="Proteomes" id="UP000829384"/>
    </source>
</evidence>
<keyword evidence="3" id="KW-1185">Reference proteome</keyword>
<feature type="region of interest" description="Disordered" evidence="1">
    <location>
        <begin position="291"/>
        <end position="311"/>
    </location>
</feature>
<accession>A0ABS9QUH9</accession>
<proteinExistence type="predicted"/>
<protein>
    <submittedName>
        <fullName evidence="2">GPO family capsid scaffolding protein</fullName>
    </submittedName>
</protein>
<reference evidence="2 3" key="1">
    <citation type="submission" date="2020-08" db="EMBL/GenBank/DDBJ databases">
        <title>Whole genome sequence of Shewanella sp strain PS-2.</title>
        <authorList>
            <person name="Das S.K."/>
        </authorList>
    </citation>
    <scope>NUCLEOTIDE SEQUENCE [LARGE SCALE GENOMIC DNA]</scope>
    <source>
        <strain evidence="2 3">PS-2</strain>
    </source>
</reference>
<dbReference type="Proteomes" id="UP000829384">
    <property type="component" value="Unassembled WGS sequence"/>
</dbReference>
<dbReference type="EMBL" id="JACSDI010000004">
    <property type="protein sequence ID" value="MCG9964018.1"/>
    <property type="molecule type" value="Genomic_DNA"/>
</dbReference>
<dbReference type="InterPro" id="IPR009228">
    <property type="entry name" value="Capsid_scaffold_GpO"/>
</dbReference>
<gene>
    <name evidence="2" type="ORF">H9J30_08845</name>
</gene>
<evidence type="ECO:0000256" key="1">
    <source>
        <dbReference type="SAM" id="MobiDB-lite"/>
    </source>
</evidence>
<sequence>MTQLVTDWLRIATEGNTFQNVPIERQWIIDIAETYNPKTYGARIWPDHRRWYGAWGDVVEVKKQEIDGKMCLFAKLTPNSQLILANEQDQKVFSSIEIDPNFAGTGKAYLTGLGVTDEPASLGTDRLKFSVKDRLANHKYGAPEQLVMSYPVANTEQQPTDKATEAASLFSKLVSLFSTQAPDPTKQEAATDQPEEQPMDKQQFETLMGVVNGLSTKFNELEGKVDAFGKKPEGTTEQPEPAAATTTTTTAPAAKPEATGVTAEQFSTLMTSVNGLVAKVDGMETKFNKLSAEVDGQEPNPAGKGNEYQVV</sequence>
<dbReference type="RefSeq" id="WP_240130686.1">
    <property type="nucleotide sequence ID" value="NZ_JACSDI010000004.1"/>
</dbReference>
<comment type="caution">
    <text evidence="2">The sequence shown here is derived from an EMBL/GenBank/DDBJ whole genome shotgun (WGS) entry which is preliminary data.</text>
</comment>
<evidence type="ECO:0000313" key="2">
    <source>
        <dbReference type="EMBL" id="MCG9964018.1"/>
    </source>
</evidence>
<feature type="region of interest" description="Disordered" evidence="1">
    <location>
        <begin position="226"/>
        <end position="258"/>
    </location>
</feature>
<organism evidence="2 3">
    <name type="scientific">Shewanella cutis</name>
    <dbReference type="NCBI Taxonomy" id="2766780"/>
    <lineage>
        <taxon>Bacteria</taxon>
        <taxon>Pseudomonadati</taxon>
        <taxon>Pseudomonadota</taxon>
        <taxon>Gammaproteobacteria</taxon>
        <taxon>Alteromonadales</taxon>
        <taxon>Shewanellaceae</taxon>
        <taxon>Shewanella</taxon>
    </lineage>
</organism>
<dbReference type="Pfam" id="PF05929">
    <property type="entry name" value="Phage_GPO"/>
    <property type="match status" value="1"/>
</dbReference>